<evidence type="ECO:0000313" key="7">
    <source>
        <dbReference type="EMBL" id="TFK81153.1"/>
    </source>
</evidence>
<keyword evidence="5" id="KW-0472">Membrane</keyword>
<keyword evidence="8" id="KW-1185">Reference proteome</keyword>
<dbReference type="InterPro" id="IPR006968">
    <property type="entry name" value="RUS_fam"/>
</dbReference>
<sequence length="499" mass="53932">MSRSGFVIREKDGSGHVTALYRSGIERHSKQLGLPKKTAAHGWRQLLSDVFLPEGYPATVSDDYLQYQIWNALQAFCSSLASLFASRAVLQAHGVGNASASATNAILLTVLQDVFSRLTTIVAGYYLGTSLYPEAKTYRLLADIFNDMAIILDTLSPYLATITFSPRYPYIIPTSDSPLRTVALCLSGASRAICGAVAGGSKAALTVHFATAGEKPGDVGDLSAKDGSKETVLALLGMLCGTVVVQYVHGPQETYAVLFTLIFFHLATNFKAVRVISMRSFNRQRASIAWEAYRSSFDMHGNAVSQATILPHKAVSRREHIFVDSSWIVHDKKFPARCFLGVPFASIRGPCTGLEGTMIPFLSTPSRLRHDTLTDEETVALLEAFADEQYVLWFASAPAATVRLVVGFKEGHGPHDHLKAWAHAHEVARICGSETPSEFGTQLAAVQVALELVSKMFPSFVEAAKATGWKVDEGALVGGSPVTMSVELGGGVLEDRKNV</sequence>
<reference evidence="7 8" key="1">
    <citation type="journal article" date="2019" name="Nat. Ecol. Evol.">
        <title>Megaphylogeny resolves global patterns of mushroom evolution.</title>
        <authorList>
            <person name="Varga T."/>
            <person name="Krizsan K."/>
            <person name="Foldi C."/>
            <person name="Dima B."/>
            <person name="Sanchez-Garcia M."/>
            <person name="Sanchez-Ramirez S."/>
            <person name="Szollosi G.J."/>
            <person name="Szarkandi J.G."/>
            <person name="Papp V."/>
            <person name="Albert L."/>
            <person name="Andreopoulos W."/>
            <person name="Angelini C."/>
            <person name="Antonin V."/>
            <person name="Barry K.W."/>
            <person name="Bougher N.L."/>
            <person name="Buchanan P."/>
            <person name="Buyck B."/>
            <person name="Bense V."/>
            <person name="Catcheside P."/>
            <person name="Chovatia M."/>
            <person name="Cooper J."/>
            <person name="Damon W."/>
            <person name="Desjardin D."/>
            <person name="Finy P."/>
            <person name="Geml J."/>
            <person name="Haridas S."/>
            <person name="Hughes K."/>
            <person name="Justo A."/>
            <person name="Karasinski D."/>
            <person name="Kautmanova I."/>
            <person name="Kiss B."/>
            <person name="Kocsube S."/>
            <person name="Kotiranta H."/>
            <person name="LaButti K.M."/>
            <person name="Lechner B.E."/>
            <person name="Liimatainen K."/>
            <person name="Lipzen A."/>
            <person name="Lukacs Z."/>
            <person name="Mihaltcheva S."/>
            <person name="Morgado L.N."/>
            <person name="Niskanen T."/>
            <person name="Noordeloos M.E."/>
            <person name="Ohm R.A."/>
            <person name="Ortiz-Santana B."/>
            <person name="Ovrebo C."/>
            <person name="Racz N."/>
            <person name="Riley R."/>
            <person name="Savchenko A."/>
            <person name="Shiryaev A."/>
            <person name="Soop K."/>
            <person name="Spirin V."/>
            <person name="Szebenyi C."/>
            <person name="Tomsovsky M."/>
            <person name="Tulloss R.E."/>
            <person name="Uehling J."/>
            <person name="Grigoriev I.V."/>
            <person name="Vagvolgyi C."/>
            <person name="Papp T."/>
            <person name="Martin F.M."/>
            <person name="Miettinen O."/>
            <person name="Hibbett D.S."/>
            <person name="Nagy L.G."/>
        </authorList>
    </citation>
    <scope>NUCLEOTIDE SEQUENCE [LARGE SCALE GENOMIC DNA]</scope>
    <source>
        <strain evidence="7 8">HHB13444</strain>
    </source>
</reference>
<dbReference type="PANTHER" id="PTHR12770">
    <property type="entry name" value="RUS1 FAMILY PROTEIN C16ORF58"/>
    <property type="match status" value="1"/>
</dbReference>
<proteinExistence type="inferred from homology"/>
<dbReference type="InterPro" id="IPR054549">
    <property type="entry name" value="UVB_sens_RUS_dom"/>
</dbReference>
<evidence type="ECO:0000259" key="6">
    <source>
        <dbReference type="Pfam" id="PF04884"/>
    </source>
</evidence>
<protein>
    <submittedName>
        <fullName evidence="7">DUF647-domain-containing protein</fullName>
    </submittedName>
</protein>
<accession>A0A5C3P5S4</accession>
<feature type="domain" description="Protein root UVB sensitive/RUS" evidence="6">
    <location>
        <begin position="40"/>
        <end position="294"/>
    </location>
</feature>
<dbReference type="AlphaFoldDB" id="A0A5C3P5S4"/>
<keyword evidence="3" id="KW-0812">Transmembrane</keyword>
<dbReference type="InParanoid" id="A0A5C3P5S4"/>
<evidence type="ECO:0000313" key="8">
    <source>
        <dbReference type="Proteomes" id="UP000308197"/>
    </source>
</evidence>
<dbReference type="EMBL" id="ML211647">
    <property type="protein sequence ID" value="TFK81153.1"/>
    <property type="molecule type" value="Genomic_DNA"/>
</dbReference>
<dbReference type="GO" id="GO:0016020">
    <property type="term" value="C:membrane"/>
    <property type="evidence" value="ECO:0007669"/>
    <property type="project" value="UniProtKB-SubCell"/>
</dbReference>
<gene>
    <name evidence="7" type="ORF">K466DRAFT_667295</name>
</gene>
<dbReference type="Pfam" id="PF04884">
    <property type="entry name" value="UVB_sens_prot"/>
    <property type="match status" value="1"/>
</dbReference>
<evidence type="ECO:0000256" key="3">
    <source>
        <dbReference type="ARBA" id="ARBA00022692"/>
    </source>
</evidence>
<organism evidence="7 8">
    <name type="scientific">Polyporus arcularius HHB13444</name>
    <dbReference type="NCBI Taxonomy" id="1314778"/>
    <lineage>
        <taxon>Eukaryota</taxon>
        <taxon>Fungi</taxon>
        <taxon>Dikarya</taxon>
        <taxon>Basidiomycota</taxon>
        <taxon>Agaricomycotina</taxon>
        <taxon>Agaricomycetes</taxon>
        <taxon>Polyporales</taxon>
        <taxon>Polyporaceae</taxon>
        <taxon>Polyporus</taxon>
    </lineage>
</organism>
<dbReference type="Proteomes" id="UP000308197">
    <property type="component" value="Unassembled WGS sequence"/>
</dbReference>
<dbReference type="PANTHER" id="PTHR12770:SF31">
    <property type="entry name" value="RUS FAMILY MEMBER 1"/>
    <property type="match status" value="1"/>
</dbReference>
<comment type="similarity">
    <text evidence="2">Belongs to the RUS1 family.</text>
</comment>
<evidence type="ECO:0000256" key="4">
    <source>
        <dbReference type="ARBA" id="ARBA00022989"/>
    </source>
</evidence>
<evidence type="ECO:0000256" key="5">
    <source>
        <dbReference type="ARBA" id="ARBA00023136"/>
    </source>
</evidence>
<keyword evidence="4" id="KW-1133">Transmembrane helix</keyword>
<name>A0A5C3P5S4_9APHY</name>
<evidence type="ECO:0000256" key="1">
    <source>
        <dbReference type="ARBA" id="ARBA00004370"/>
    </source>
</evidence>
<evidence type="ECO:0000256" key="2">
    <source>
        <dbReference type="ARBA" id="ARBA00007558"/>
    </source>
</evidence>
<comment type="subcellular location">
    <subcellularLocation>
        <location evidence="1">Membrane</location>
    </subcellularLocation>
</comment>